<geneLocation type="plasmid" evidence="4">
    <name>pkf715b dna</name>
</geneLocation>
<reference evidence="3 5" key="2">
    <citation type="submission" date="2016-08" db="EMBL/GenBank/DDBJ databases">
        <authorList>
            <person name="Seilhamer J.J."/>
        </authorList>
    </citation>
    <scope>NUCLEOTIDE SEQUENCE [LARGE SCALE GENOMIC DNA]</scope>
    <source>
        <strain evidence="3 5">KH-18-2</strain>
    </source>
</reference>
<reference evidence="3 5" key="3">
    <citation type="submission" date="2018-03" db="EMBL/GenBank/DDBJ databases">
        <title>Draft genome of Pseudomonas putida strain KH-18-2.</title>
        <authorList>
            <person name="Yoshizawa S."/>
            <person name="Khan N.H."/>
            <person name="Nishimura M."/>
            <person name="Chiura H.X."/>
            <person name="Ogura Y."/>
            <person name="Hayashi T."/>
            <person name="Kogure K."/>
        </authorList>
    </citation>
    <scope>NUCLEOTIDE SEQUENCE [LARGE SCALE GENOMIC DNA]</scope>
    <source>
        <strain evidence="3 5">KH-18-2</strain>
    </source>
</reference>
<dbReference type="Proteomes" id="UP000218731">
    <property type="component" value="Plasmid pKF715B"/>
</dbReference>
<protein>
    <submittedName>
        <fullName evidence="2">Uncharacterized protein</fullName>
    </submittedName>
</protein>
<evidence type="ECO:0000313" key="2">
    <source>
        <dbReference type="EMBL" id="BAW27359.1"/>
    </source>
</evidence>
<evidence type="ECO:0000313" key="4">
    <source>
        <dbReference type="Proteomes" id="UP000218731"/>
    </source>
</evidence>
<dbReference type="Proteomes" id="UP000237378">
    <property type="component" value="Unassembled WGS sequence"/>
</dbReference>
<feature type="transmembrane region" description="Helical" evidence="1">
    <location>
        <begin position="7"/>
        <end position="24"/>
    </location>
</feature>
<keyword evidence="1" id="KW-1133">Transmembrane helix</keyword>
<gene>
    <name evidence="3" type="ORF">BGP82_26595</name>
    <name evidence="2" type="ORF">KF715C_pB2530</name>
</gene>
<dbReference type="RefSeq" id="WP_004574348.1">
    <property type="nucleotide sequence ID" value="NZ_AP015031.1"/>
</dbReference>
<accession>A0A1L7NPF9</accession>
<organism evidence="2 4">
    <name type="scientific">Pseudomonas putida</name>
    <name type="common">Arthrobacter siderocapsulatus</name>
    <dbReference type="NCBI Taxonomy" id="303"/>
    <lineage>
        <taxon>Bacteria</taxon>
        <taxon>Pseudomonadati</taxon>
        <taxon>Pseudomonadota</taxon>
        <taxon>Gammaproteobacteria</taxon>
        <taxon>Pseudomonadales</taxon>
        <taxon>Pseudomonadaceae</taxon>
        <taxon>Pseudomonas</taxon>
    </lineage>
</organism>
<sequence length="82" mass="9001">MTITPDMLARIAVVVLAVIISIAIKRRNALFTVKNASGPEQIQAMQGFTDRSLRDVKMLIWLCSALCAAALAVCIYSIFYPL</sequence>
<geneLocation type="plasmid" evidence="2">
    <name>pKF715B</name>
</geneLocation>
<keyword evidence="1" id="KW-0812">Transmembrane</keyword>
<name>A0A1L7NPF9_PSEPU</name>
<proteinExistence type="predicted"/>
<feature type="transmembrane region" description="Helical" evidence="1">
    <location>
        <begin position="59"/>
        <end position="79"/>
    </location>
</feature>
<dbReference type="EMBL" id="MING01000087">
    <property type="protein sequence ID" value="POF99438.1"/>
    <property type="molecule type" value="Genomic_DNA"/>
</dbReference>
<keyword evidence="1" id="KW-0472">Membrane</keyword>
<evidence type="ECO:0000256" key="1">
    <source>
        <dbReference type="SAM" id="Phobius"/>
    </source>
</evidence>
<evidence type="ECO:0000313" key="3">
    <source>
        <dbReference type="EMBL" id="POF99438.1"/>
    </source>
</evidence>
<reference evidence="2 4" key="1">
    <citation type="submission" date="2015-11" db="EMBL/GenBank/DDBJ databases">
        <title>Complete genome sequencing of a biphenyl-degrading bacterium, Pseudomonas putida KF715 (=NBRC110667).</title>
        <authorList>
            <person name="Suenaga H."/>
            <person name="Fujihara N."/>
            <person name="Watanabe T."/>
            <person name="Hirose J."/>
            <person name="Kimura N."/>
            <person name="Yamazoe A."/>
            <person name="Hosoyama A."/>
            <person name="Shimodaira J."/>
            <person name="Furukawa K."/>
        </authorList>
    </citation>
    <scope>NUCLEOTIDE SEQUENCE [LARGE SCALE GENOMIC DNA]</scope>
    <source>
        <strain evidence="2 4">KF715</strain>
        <plasmid evidence="2">pKF715B</plasmid>
        <plasmid evidence="4">Plasmid pkf715b dna</plasmid>
    </source>
</reference>
<dbReference type="EMBL" id="AP015031">
    <property type="protein sequence ID" value="BAW27359.1"/>
    <property type="molecule type" value="Genomic_DNA"/>
</dbReference>
<keyword evidence="2" id="KW-0614">Plasmid</keyword>
<evidence type="ECO:0000313" key="5">
    <source>
        <dbReference type="Proteomes" id="UP000237378"/>
    </source>
</evidence>
<dbReference type="AlphaFoldDB" id="A0A1L7NPF9"/>